<evidence type="ECO:0000256" key="4">
    <source>
        <dbReference type="ARBA" id="ARBA00023125"/>
    </source>
</evidence>
<dbReference type="SUPFAM" id="SSF57959">
    <property type="entry name" value="Leucine zipper domain"/>
    <property type="match status" value="1"/>
</dbReference>
<dbReference type="GO" id="GO:0003677">
    <property type="term" value="F:DNA binding"/>
    <property type="evidence" value="ECO:0007669"/>
    <property type="project" value="UniProtKB-KW"/>
</dbReference>
<keyword evidence="4" id="KW-0238">DNA-binding</keyword>
<comment type="caution">
    <text evidence="9">The sequence shown here is derived from an EMBL/GenBank/DDBJ whole genome shotgun (WGS) entry which is preliminary data.</text>
</comment>
<evidence type="ECO:0000256" key="1">
    <source>
        <dbReference type="ARBA" id="ARBA00004123"/>
    </source>
</evidence>
<dbReference type="PANTHER" id="PTHR13044:SF14">
    <property type="entry name" value="CRYPTOCEPHAL, ISOFORM A"/>
    <property type="match status" value="1"/>
</dbReference>
<evidence type="ECO:0000256" key="2">
    <source>
        <dbReference type="ARBA" id="ARBA00007163"/>
    </source>
</evidence>
<feature type="region of interest" description="Disordered" evidence="7">
    <location>
        <begin position="69"/>
        <end position="93"/>
    </location>
</feature>
<dbReference type="AlphaFoldDB" id="A0ABD2I8E9"/>
<evidence type="ECO:0000313" key="10">
    <source>
        <dbReference type="Proteomes" id="UP001620645"/>
    </source>
</evidence>
<keyword evidence="6" id="KW-0539">Nucleus</keyword>
<dbReference type="GO" id="GO:0005634">
    <property type="term" value="C:nucleus"/>
    <property type="evidence" value="ECO:0007669"/>
    <property type="project" value="UniProtKB-SubCell"/>
</dbReference>
<dbReference type="CDD" id="cd14692">
    <property type="entry name" value="bZIP_ATF4"/>
    <property type="match status" value="1"/>
</dbReference>
<dbReference type="InterPro" id="IPR046347">
    <property type="entry name" value="bZIP_sf"/>
</dbReference>
<keyword evidence="3" id="KW-0805">Transcription regulation</keyword>
<evidence type="ECO:0000256" key="5">
    <source>
        <dbReference type="ARBA" id="ARBA00023163"/>
    </source>
</evidence>
<name>A0ABD2I8E9_HETSC</name>
<dbReference type="InterPro" id="IPR004827">
    <property type="entry name" value="bZIP"/>
</dbReference>
<dbReference type="Gene3D" id="1.20.5.170">
    <property type="match status" value="1"/>
</dbReference>
<evidence type="ECO:0000313" key="9">
    <source>
        <dbReference type="EMBL" id="KAL3076684.1"/>
    </source>
</evidence>
<comment type="similarity">
    <text evidence="2">Belongs to the bZIP family.</text>
</comment>
<dbReference type="Pfam" id="PF00170">
    <property type="entry name" value="bZIP_1"/>
    <property type="match status" value="1"/>
</dbReference>
<feature type="compositionally biased region" description="Low complexity" evidence="7">
    <location>
        <begin position="356"/>
        <end position="372"/>
    </location>
</feature>
<feature type="compositionally biased region" description="Basic and acidic residues" evidence="7">
    <location>
        <begin position="311"/>
        <end position="321"/>
    </location>
</feature>
<feature type="domain" description="BZIP" evidence="8">
    <location>
        <begin position="375"/>
        <end position="436"/>
    </location>
</feature>
<proteinExistence type="inferred from homology"/>
<feature type="compositionally biased region" description="Low complexity" evidence="7">
    <location>
        <begin position="336"/>
        <end position="346"/>
    </location>
</feature>
<dbReference type="Proteomes" id="UP001620645">
    <property type="component" value="Unassembled WGS sequence"/>
</dbReference>
<feature type="region of interest" description="Disordered" evidence="7">
    <location>
        <begin position="311"/>
        <end position="406"/>
    </location>
</feature>
<evidence type="ECO:0000256" key="7">
    <source>
        <dbReference type="SAM" id="MobiDB-lite"/>
    </source>
</evidence>
<gene>
    <name evidence="9" type="ORF">niasHS_013480</name>
</gene>
<evidence type="ECO:0000256" key="6">
    <source>
        <dbReference type="ARBA" id="ARBA00023242"/>
    </source>
</evidence>
<dbReference type="EMBL" id="JBICCN010000330">
    <property type="protein sequence ID" value="KAL3076684.1"/>
    <property type="molecule type" value="Genomic_DNA"/>
</dbReference>
<dbReference type="PANTHER" id="PTHR13044">
    <property type="entry name" value="ACTIVATING TRANSCRIPTION FACTOR ATF 4/5"/>
    <property type="match status" value="1"/>
</dbReference>
<keyword evidence="10" id="KW-1185">Reference proteome</keyword>
<evidence type="ECO:0000259" key="8">
    <source>
        <dbReference type="PROSITE" id="PS50217"/>
    </source>
</evidence>
<dbReference type="SMART" id="SM00338">
    <property type="entry name" value="BRLZ"/>
    <property type="match status" value="1"/>
</dbReference>
<protein>
    <recommendedName>
        <fullName evidence="8">BZIP domain-containing protein</fullName>
    </recommendedName>
</protein>
<keyword evidence="5" id="KW-0804">Transcription</keyword>
<dbReference type="PROSITE" id="PS50217">
    <property type="entry name" value="BZIP"/>
    <property type="match status" value="1"/>
</dbReference>
<evidence type="ECO:0000256" key="3">
    <source>
        <dbReference type="ARBA" id="ARBA00023015"/>
    </source>
</evidence>
<comment type="subcellular location">
    <subcellularLocation>
        <location evidence="1">Nucleus</location>
    </subcellularLocation>
</comment>
<sequence length="446" mass="48672">MLPSTVAHLPAPPPLSASPSCVSGVGLSFMDEMPSLGSLSLSSYSPLPHPSYPFDQFAGGANRKLVSMDGMDGRQRHGGSEGGNLGGGDERMGQQGQAELGAEWNATAMGGGGGQQSPLGWCPEEQCPLPMSTPQLSPLKTERPPSVAFVGLEPGTEQQFVDNSLHHYAHPFFPGTDHQLQFPHFHHNLTDYPWHNLEGSSGHGTHFQHNNGTTEGLYEGYAPPIGIQHQQEEEEQDKFEMTDISISGSDRASIPFDYGPTVLFDPLSVDSSASWSGAESNGHSSTEEGIEYSSLSQDEIYEQIQRECAEFENRSSSDEMPKQTPNSKKKTKRTKTVAAKKAAPLAMKKKAYAGRASASSVESAEVSAPPASGGRRERKKELNRVAATRYREKKRKEREETEEQMNELEQRNARLKADIAAVQAEMDYLKGLAAEIETARKQRGRQ</sequence>
<reference evidence="9 10" key="1">
    <citation type="submission" date="2024-10" db="EMBL/GenBank/DDBJ databases">
        <authorList>
            <person name="Kim D."/>
        </authorList>
    </citation>
    <scope>NUCLEOTIDE SEQUENCE [LARGE SCALE GENOMIC DNA]</scope>
    <source>
        <strain evidence="9">Taebaek</strain>
    </source>
</reference>
<organism evidence="9 10">
    <name type="scientific">Heterodera schachtii</name>
    <name type="common">Sugarbeet cyst nematode worm</name>
    <name type="synonym">Tylenchus schachtii</name>
    <dbReference type="NCBI Taxonomy" id="97005"/>
    <lineage>
        <taxon>Eukaryota</taxon>
        <taxon>Metazoa</taxon>
        <taxon>Ecdysozoa</taxon>
        <taxon>Nematoda</taxon>
        <taxon>Chromadorea</taxon>
        <taxon>Rhabditida</taxon>
        <taxon>Tylenchina</taxon>
        <taxon>Tylenchomorpha</taxon>
        <taxon>Tylenchoidea</taxon>
        <taxon>Heteroderidae</taxon>
        <taxon>Heteroderinae</taxon>
        <taxon>Heterodera</taxon>
    </lineage>
</organism>
<accession>A0ABD2I8E9</accession>